<comment type="caution">
    <text evidence="3">The sequence shown here is derived from an EMBL/GenBank/DDBJ whole genome shotgun (WGS) entry which is preliminary data.</text>
</comment>
<dbReference type="STRING" id="1317117.ATO7_05490"/>
<dbReference type="Gene3D" id="2.50.20.10">
    <property type="entry name" value="Lipoprotein localisation LolA/LolB/LppX"/>
    <property type="match status" value="1"/>
</dbReference>
<accession>A0A1Y1SI28</accession>
<dbReference type="Proteomes" id="UP000192342">
    <property type="component" value="Unassembled WGS sequence"/>
</dbReference>
<evidence type="ECO:0000256" key="2">
    <source>
        <dbReference type="SAM" id="SignalP"/>
    </source>
</evidence>
<feature type="chain" id="PRO_5012101353" description="Outer membrane lipoprotein-sorting protein" evidence="2">
    <location>
        <begin position="23"/>
        <end position="453"/>
    </location>
</feature>
<organism evidence="3 4">
    <name type="scientific">Oceanococcus atlanticus</name>
    <dbReference type="NCBI Taxonomy" id="1317117"/>
    <lineage>
        <taxon>Bacteria</taxon>
        <taxon>Pseudomonadati</taxon>
        <taxon>Pseudomonadota</taxon>
        <taxon>Gammaproteobacteria</taxon>
        <taxon>Chromatiales</taxon>
        <taxon>Oceanococcaceae</taxon>
        <taxon>Oceanococcus</taxon>
    </lineage>
</organism>
<dbReference type="Pfam" id="PF07044">
    <property type="entry name" value="DUF1329"/>
    <property type="match status" value="1"/>
</dbReference>
<feature type="signal peptide" evidence="2">
    <location>
        <begin position="1"/>
        <end position="22"/>
    </location>
</feature>
<keyword evidence="4" id="KW-1185">Reference proteome</keyword>
<dbReference type="AlphaFoldDB" id="A0A1Y1SI28"/>
<dbReference type="CDD" id="cd16329">
    <property type="entry name" value="LolA_like"/>
    <property type="match status" value="1"/>
</dbReference>
<keyword evidence="2" id="KW-0732">Signal</keyword>
<evidence type="ECO:0008006" key="5">
    <source>
        <dbReference type="Google" id="ProtNLM"/>
    </source>
</evidence>
<feature type="compositionally biased region" description="Basic and acidic residues" evidence="1">
    <location>
        <begin position="440"/>
        <end position="453"/>
    </location>
</feature>
<dbReference type="InterPro" id="IPR010752">
    <property type="entry name" value="DUF1329"/>
</dbReference>
<reference evidence="3 4" key="1">
    <citation type="submission" date="2013-04" db="EMBL/GenBank/DDBJ databases">
        <title>Oceanococcus atlanticus 22II-S10r2 Genome Sequencing.</title>
        <authorList>
            <person name="Lai Q."/>
            <person name="Li G."/>
            <person name="Shao Z."/>
        </authorList>
    </citation>
    <scope>NUCLEOTIDE SEQUENCE [LARGE SCALE GENOMIC DNA]</scope>
    <source>
        <strain evidence="3 4">22II-S10r2</strain>
    </source>
</reference>
<evidence type="ECO:0000313" key="3">
    <source>
        <dbReference type="EMBL" id="ORE89307.1"/>
    </source>
</evidence>
<proteinExistence type="predicted"/>
<sequence>MRKITFVLTLLSAVAGAHSAWAAVSPEQAKQLGNNLTPVGAEKAGNKAGTIPAWTGGIQRIPQGFKQGGHYPDPWAEDAPLFTIDASNYQKHAEHLTPGQIALFERYPESRKMVVYPSRRSALYPQGIYDETQANATRVKLLDSGNGFTGTTGGFPFPIPQNGLEVIWNHLTVYKGDTYATSWSQAPVTTRGDYNLVEFDYEYDFVYGNQSKSPEQRQDNLLFYFLQMVQAPPRLAGSILLVYDYADQVKQPRKAWTYNPGQRRVRLAPNVAYDNPGTAADGLRTNDDFFMFNGATDRYDWELIGKKDIYIPYNAYKINGPDLKIRDVIRPGHINPEHARYELHRVWHVRASLKSGTSHIYKTRDFFLDEDSFIVHVADKYDNRDELWRVDELHSYTYYDVPFLAPGVEVHHDLNAGRYIALSLRNEEPSVYQPIQRSPADFRPDTLRNRGRR</sequence>
<dbReference type="EMBL" id="AQQV01000001">
    <property type="protein sequence ID" value="ORE89307.1"/>
    <property type="molecule type" value="Genomic_DNA"/>
</dbReference>
<protein>
    <recommendedName>
        <fullName evidence="5">Outer membrane lipoprotein-sorting protein</fullName>
    </recommendedName>
</protein>
<dbReference type="OrthoDB" id="7053337at2"/>
<dbReference type="RefSeq" id="WP_083560312.1">
    <property type="nucleotide sequence ID" value="NZ_AQQV01000001.1"/>
</dbReference>
<evidence type="ECO:0000313" key="4">
    <source>
        <dbReference type="Proteomes" id="UP000192342"/>
    </source>
</evidence>
<name>A0A1Y1SI28_9GAMM</name>
<feature type="region of interest" description="Disordered" evidence="1">
    <location>
        <begin position="432"/>
        <end position="453"/>
    </location>
</feature>
<gene>
    <name evidence="3" type="ORF">ATO7_05490</name>
</gene>
<evidence type="ECO:0000256" key="1">
    <source>
        <dbReference type="SAM" id="MobiDB-lite"/>
    </source>
</evidence>